<evidence type="ECO:0000313" key="4">
    <source>
        <dbReference type="EMBL" id="MFD1225004.1"/>
    </source>
</evidence>
<dbReference type="PANTHER" id="PTHR43877">
    <property type="entry name" value="AMINOALKYLPHOSPHONATE N-ACETYLTRANSFERASE-RELATED-RELATED"/>
    <property type="match status" value="1"/>
</dbReference>
<evidence type="ECO:0000259" key="3">
    <source>
        <dbReference type="PROSITE" id="PS51186"/>
    </source>
</evidence>
<dbReference type="SUPFAM" id="SSF55729">
    <property type="entry name" value="Acyl-CoA N-acyltransferases (Nat)"/>
    <property type="match status" value="1"/>
</dbReference>
<dbReference type="GO" id="GO:0016746">
    <property type="term" value="F:acyltransferase activity"/>
    <property type="evidence" value="ECO:0007669"/>
    <property type="project" value="UniProtKB-KW"/>
</dbReference>
<protein>
    <submittedName>
        <fullName evidence="4">GNAT family N-acetyltransferase</fullName>
        <ecNumber evidence="4">2.3.1.-</ecNumber>
    </submittedName>
</protein>
<evidence type="ECO:0000256" key="2">
    <source>
        <dbReference type="ARBA" id="ARBA00023315"/>
    </source>
</evidence>
<sequence length="150" mass="17248">MIRKRIPRRDDKVILELVELLLLPYARLTQPDLRVTLPLIRDRMKGSSTYVACSGGRAACGFITLREDKEVIIIDMLAVHPRAQGKGMGSRLMEHAERSAVLAGKNEIRLWVDDTNTQAQRFYASKDYVPVHYNSLIRCYQLSKRIHLKK</sequence>
<comment type="caution">
    <text evidence="4">The sequence shown here is derived from an EMBL/GenBank/DDBJ whole genome shotgun (WGS) entry which is preliminary data.</text>
</comment>
<dbReference type="InterPro" id="IPR016181">
    <property type="entry name" value="Acyl_CoA_acyltransferase"/>
</dbReference>
<proteinExistence type="predicted"/>
<name>A0ABW3UZH7_9BACL</name>
<organism evidence="4 5">
    <name type="scientific">Paenibacillus vulneris</name>
    <dbReference type="NCBI Taxonomy" id="1133364"/>
    <lineage>
        <taxon>Bacteria</taxon>
        <taxon>Bacillati</taxon>
        <taxon>Bacillota</taxon>
        <taxon>Bacilli</taxon>
        <taxon>Bacillales</taxon>
        <taxon>Paenibacillaceae</taxon>
        <taxon>Paenibacillus</taxon>
    </lineage>
</organism>
<dbReference type="EMBL" id="JBHTLU010000054">
    <property type="protein sequence ID" value="MFD1225004.1"/>
    <property type="molecule type" value="Genomic_DNA"/>
</dbReference>
<keyword evidence="2 4" id="KW-0012">Acyltransferase</keyword>
<dbReference type="InterPro" id="IPR000182">
    <property type="entry name" value="GNAT_dom"/>
</dbReference>
<accession>A0ABW3UZH7</accession>
<dbReference type="InterPro" id="IPR050832">
    <property type="entry name" value="Bact_Acetyltransf"/>
</dbReference>
<dbReference type="Gene3D" id="3.40.630.30">
    <property type="match status" value="1"/>
</dbReference>
<reference evidence="5" key="1">
    <citation type="journal article" date="2019" name="Int. J. Syst. Evol. Microbiol.">
        <title>The Global Catalogue of Microorganisms (GCM) 10K type strain sequencing project: providing services to taxonomists for standard genome sequencing and annotation.</title>
        <authorList>
            <consortium name="The Broad Institute Genomics Platform"/>
            <consortium name="The Broad Institute Genome Sequencing Center for Infectious Disease"/>
            <person name="Wu L."/>
            <person name="Ma J."/>
        </authorList>
    </citation>
    <scope>NUCLEOTIDE SEQUENCE [LARGE SCALE GENOMIC DNA]</scope>
    <source>
        <strain evidence="5">CCUG 53270</strain>
    </source>
</reference>
<gene>
    <name evidence="4" type="ORF">ACFQ4B_33415</name>
</gene>
<evidence type="ECO:0000256" key="1">
    <source>
        <dbReference type="ARBA" id="ARBA00022679"/>
    </source>
</evidence>
<dbReference type="Proteomes" id="UP001597180">
    <property type="component" value="Unassembled WGS sequence"/>
</dbReference>
<dbReference type="EC" id="2.3.1.-" evidence="4"/>
<feature type="domain" description="N-acetyltransferase" evidence="3">
    <location>
        <begin position="1"/>
        <end position="147"/>
    </location>
</feature>
<dbReference type="RefSeq" id="WP_345593939.1">
    <property type="nucleotide sequence ID" value="NZ_BAABJG010000051.1"/>
</dbReference>
<keyword evidence="5" id="KW-1185">Reference proteome</keyword>
<dbReference type="PROSITE" id="PS51186">
    <property type="entry name" value="GNAT"/>
    <property type="match status" value="1"/>
</dbReference>
<evidence type="ECO:0000313" key="5">
    <source>
        <dbReference type="Proteomes" id="UP001597180"/>
    </source>
</evidence>
<keyword evidence="1 4" id="KW-0808">Transferase</keyword>
<dbReference type="CDD" id="cd04301">
    <property type="entry name" value="NAT_SF"/>
    <property type="match status" value="1"/>
</dbReference>
<dbReference type="Pfam" id="PF00583">
    <property type="entry name" value="Acetyltransf_1"/>
    <property type="match status" value="1"/>
</dbReference>